<dbReference type="InterPro" id="IPR015300">
    <property type="entry name" value="DNA-bd_pseudobarrel_sf"/>
</dbReference>
<dbReference type="GO" id="GO:0003677">
    <property type="term" value="F:DNA binding"/>
    <property type="evidence" value="ECO:0007669"/>
    <property type="project" value="UniProtKB-KW"/>
</dbReference>
<dbReference type="PROSITE" id="PS50863">
    <property type="entry name" value="B3"/>
    <property type="match status" value="2"/>
</dbReference>
<name>A0A8T0HAB7_CERPU</name>
<keyword evidence="4" id="KW-0539">Nucleus</keyword>
<evidence type="ECO:0000256" key="2">
    <source>
        <dbReference type="ARBA" id="ARBA00023125"/>
    </source>
</evidence>
<keyword evidence="8" id="KW-1185">Reference proteome</keyword>
<gene>
    <name evidence="7" type="ORF">KC19_6G003600</name>
</gene>
<evidence type="ECO:0000256" key="3">
    <source>
        <dbReference type="ARBA" id="ARBA00023163"/>
    </source>
</evidence>
<keyword evidence="3" id="KW-0804">Transcription</keyword>
<protein>
    <recommendedName>
        <fullName evidence="6">TF-B3 domain-containing protein</fullName>
    </recommendedName>
</protein>
<evidence type="ECO:0000256" key="4">
    <source>
        <dbReference type="ARBA" id="ARBA00023242"/>
    </source>
</evidence>
<dbReference type="AlphaFoldDB" id="A0A8T0HAB7"/>
<dbReference type="CDD" id="cd10017">
    <property type="entry name" value="B3_DNA"/>
    <property type="match status" value="2"/>
</dbReference>
<dbReference type="InterPro" id="IPR044837">
    <property type="entry name" value="REM16-like"/>
</dbReference>
<evidence type="ECO:0000256" key="1">
    <source>
        <dbReference type="ARBA" id="ARBA00023015"/>
    </source>
</evidence>
<sequence length="361" mass="41158">MALVKCVQDVQDVQRSVSFERILTATCVPSDVNAYPRLTLPSLFVRQHADKIRLSAILQSKATSRRKWTVQIVVRHPEKNPQVMFYGGGWKDFAAFNGLVEGDRLTFTLTAMSEFEVSISDDAGDLRPVPWPRKRSKRNRVPERVTNISSPGRIPKIRDATVKKLKHDVLDPGFKGKLRLKCTAEEEESGSASDSSISKLPQVSSLNSHHDADPDLMVVYQKELTVVKSFNTSSTPWNSIQRNRYQARESWIDLPRMNLQKSLPSFVKQLQTQHVHRMEIPRGFYRTYGKQLQADVKLQGIHDGSPVRAVTCRSRSDGKNLRIELTDGWKEFNLENSLYAGQKFVFTLTAYSFFEVRRVCS</sequence>
<proteinExistence type="predicted"/>
<organism evidence="7 8">
    <name type="scientific">Ceratodon purpureus</name>
    <name type="common">Fire moss</name>
    <name type="synonym">Dicranum purpureum</name>
    <dbReference type="NCBI Taxonomy" id="3225"/>
    <lineage>
        <taxon>Eukaryota</taxon>
        <taxon>Viridiplantae</taxon>
        <taxon>Streptophyta</taxon>
        <taxon>Embryophyta</taxon>
        <taxon>Bryophyta</taxon>
        <taxon>Bryophytina</taxon>
        <taxon>Bryopsida</taxon>
        <taxon>Dicranidae</taxon>
        <taxon>Pseudoditrichales</taxon>
        <taxon>Ditrichaceae</taxon>
        <taxon>Ceratodon</taxon>
    </lineage>
</organism>
<feature type="region of interest" description="Disordered" evidence="5">
    <location>
        <begin position="185"/>
        <end position="208"/>
    </location>
</feature>
<feature type="domain" description="TF-B3" evidence="6">
    <location>
        <begin position="23"/>
        <end position="123"/>
    </location>
</feature>
<comment type="caution">
    <text evidence="7">The sequence shown here is derived from an EMBL/GenBank/DDBJ whole genome shotgun (WGS) entry which is preliminary data.</text>
</comment>
<dbReference type="EMBL" id="CM026427">
    <property type="protein sequence ID" value="KAG0568220.1"/>
    <property type="molecule type" value="Genomic_DNA"/>
</dbReference>
<dbReference type="SMART" id="SM01019">
    <property type="entry name" value="B3"/>
    <property type="match status" value="2"/>
</dbReference>
<evidence type="ECO:0000256" key="5">
    <source>
        <dbReference type="SAM" id="MobiDB-lite"/>
    </source>
</evidence>
<dbReference type="Gene3D" id="2.40.330.10">
    <property type="entry name" value="DNA-binding pseudobarrel domain"/>
    <property type="match status" value="2"/>
</dbReference>
<evidence type="ECO:0000313" key="7">
    <source>
        <dbReference type="EMBL" id="KAG0568220.1"/>
    </source>
</evidence>
<evidence type="ECO:0000259" key="6">
    <source>
        <dbReference type="PROSITE" id="PS50863"/>
    </source>
</evidence>
<dbReference type="PANTHER" id="PTHR31391">
    <property type="entry name" value="B3 DOMAIN-CONTAINING PROTEIN OS11G0197600-RELATED"/>
    <property type="match status" value="1"/>
</dbReference>
<feature type="region of interest" description="Disordered" evidence="5">
    <location>
        <begin position="128"/>
        <end position="153"/>
    </location>
</feature>
<feature type="domain" description="TF-B3" evidence="6">
    <location>
        <begin position="263"/>
        <end position="361"/>
    </location>
</feature>
<keyword evidence="2" id="KW-0238">DNA-binding</keyword>
<keyword evidence="1" id="KW-0805">Transcription regulation</keyword>
<dbReference type="InterPro" id="IPR003340">
    <property type="entry name" value="B3_DNA-bd"/>
</dbReference>
<dbReference type="SUPFAM" id="SSF101936">
    <property type="entry name" value="DNA-binding pseudobarrel domain"/>
    <property type="match status" value="2"/>
</dbReference>
<dbReference type="Proteomes" id="UP000822688">
    <property type="component" value="Chromosome 6"/>
</dbReference>
<evidence type="ECO:0000313" key="8">
    <source>
        <dbReference type="Proteomes" id="UP000822688"/>
    </source>
</evidence>
<accession>A0A8T0HAB7</accession>
<reference evidence="7 8" key="1">
    <citation type="submission" date="2020-06" db="EMBL/GenBank/DDBJ databases">
        <title>WGS assembly of Ceratodon purpureus strain R40.</title>
        <authorList>
            <person name="Carey S.B."/>
            <person name="Jenkins J."/>
            <person name="Shu S."/>
            <person name="Lovell J.T."/>
            <person name="Sreedasyam A."/>
            <person name="Maumus F."/>
            <person name="Tiley G.P."/>
            <person name="Fernandez-Pozo N."/>
            <person name="Barry K."/>
            <person name="Chen C."/>
            <person name="Wang M."/>
            <person name="Lipzen A."/>
            <person name="Daum C."/>
            <person name="Saski C.A."/>
            <person name="Payton A.C."/>
            <person name="Mcbreen J.C."/>
            <person name="Conrad R.E."/>
            <person name="Kollar L.M."/>
            <person name="Olsson S."/>
            <person name="Huttunen S."/>
            <person name="Landis J.B."/>
            <person name="Wickett N.J."/>
            <person name="Johnson M.G."/>
            <person name="Rensing S.A."/>
            <person name="Grimwood J."/>
            <person name="Schmutz J."/>
            <person name="Mcdaniel S.F."/>
        </authorList>
    </citation>
    <scope>NUCLEOTIDE SEQUENCE [LARGE SCALE GENOMIC DNA]</scope>
    <source>
        <strain evidence="7 8">R40</strain>
    </source>
</reference>
<dbReference type="PANTHER" id="PTHR31391:SF106">
    <property type="entry name" value="B3 DOMAIN-CONTAINING PROTEIN OS01G0723500"/>
    <property type="match status" value="1"/>
</dbReference>
<dbReference type="Pfam" id="PF02362">
    <property type="entry name" value="B3"/>
    <property type="match status" value="2"/>
</dbReference>